<dbReference type="Pfam" id="PF03638">
    <property type="entry name" value="TCR"/>
    <property type="match status" value="2"/>
</dbReference>
<dbReference type="PROSITE" id="PS51634">
    <property type="entry name" value="CRC"/>
    <property type="match status" value="1"/>
</dbReference>
<evidence type="ECO:0000313" key="6">
    <source>
        <dbReference type="EMBL" id="KAF6018867.1"/>
    </source>
</evidence>
<dbReference type="InterPro" id="IPR028307">
    <property type="entry name" value="Lin-54_fam"/>
</dbReference>
<protein>
    <submittedName>
        <fullName evidence="6">Mip120</fullName>
    </submittedName>
</protein>
<evidence type="ECO:0000313" key="7">
    <source>
        <dbReference type="Proteomes" id="UP000593567"/>
    </source>
</evidence>
<feature type="domain" description="CRC" evidence="5">
    <location>
        <begin position="255"/>
        <end position="367"/>
    </location>
</feature>
<dbReference type="GO" id="GO:0005634">
    <property type="term" value="C:nucleus"/>
    <property type="evidence" value="ECO:0007669"/>
    <property type="project" value="UniProtKB-SubCell"/>
</dbReference>
<sequence length="474" mass="52116">MFALVENRHKTNYHHSNNANSDKVINFMMSNSTEMEVDQRDDTPLLPKTTVTIITPSPKFVLSIPSSNQQRVIQAMPTTVTTDVRPPRLQIVRLVTPSHQQHVLRASGGPVRLITTANPKASKIQIAPTQLVGSVNSLQQKVSASQRLILPANSKPSNSQIVTIPVTHNTAKIQKVLTSVPTMFTTSQPGTSQPVLAILSPHKPETSTPNQTENILSSGTVASTSTVMKTYNMDIDDSDIKTEPSKKETVPDSSSRKPCNCTKSHCLKLYCDCFARGEFCSNCNCINCANILSKEEQRQKAIKQCLLRNPHAFHPKIGKGESAQVRRHQKGCNCKRSGCLKNYCECFEARILCGIMCKCVGCKNCEENSGNVSLMRLADAAMVRTMHQSSTSDRLSQTKQGAISLTSGSRQRESLKAHLTDTVIEGVMNCLIAQCREAEMAKCKPDTTQKLILEEFGRCVNKIIKSSSDIPLDS</sequence>
<evidence type="ECO:0000256" key="1">
    <source>
        <dbReference type="ARBA" id="ARBA00004123"/>
    </source>
</evidence>
<comment type="subcellular location">
    <subcellularLocation>
        <location evidence="1">Nucleus</location>
    </subcellularLocation>
</comment>
<dbReference type="GO" id="GO:0006355">
    <property type="term" value="P:regulation of DNA-templated transcription"/>
    <property type="evidence" value="ECO:0007669"/>
    <property type="project" value="TreeGrafter"/>
</dbReference>
<evidence type="ECO:0000256" key="4">
    <source>
        <dbReference type="SAM" id="MobiDB-lite"/>
    </source>
</evidence>
<dbReference type="InterPro" id="IPR033467">
    <property type="entry name" value="Tesmin/TSO1-like_CXC"/>
</dbReference>
<accession>A0A7J7IZ63</accession>
<evidence type="ECO:0000256" key="2">
    <source>
        <dbReference type="ARBA" id="ARBA00007267"/>
    </source>
</evidence>
<dbReference type="AlphaFoldDB" id="A0A7J7IZ63"/>
<dbReference type="PANTHER" id="PTHR12446:SF34">
    <property type="entry name" value="PROTEIN LIN-54 HOMOLOG"/>
    <property type="match status" value="1"/>
</dbReference>
<feature type="compositionally biased region" description="Basic and acidic residues" evidence="4">
    <location>
        <begin position="238"/>
        <end position="250"/>
    </location>
</feature>
<dbReference type="EMBL" id="VXIV02003270">
    <property type="protein sequence ID" value="KAF6018867.1"/>
    <property type="molecule type" value="Genomic_DNA"/>
</dbReference>
<reference evidence="6" key="1">
    <citation type="submission" date="2020-06" db="EMBL/GenBank/DDBJ databases">
        <title>Draft genome of Bugula neritina, a colonial animal packing powerful symbionts and potential medicines.</title>
        <authorList>
            <person name="Rayko M."/>
        </authorList>
    </citation>
    <scope>NUCLEOTIDE SEQUENCE [LARGE SCALE GENOMIC DNA]</scope>
    <source>
        <strain evidence="6">Kwan_BN1</strain>
    </source>
</reference>
<name>A0A7J7IZ63_BUGNE</name>
<keyword evidence="7" id="KW-1185">Reference proteome</keyword>
<organism evidence="6 7">
    <name type="scientific">Bugula neritina</name>
    <name type="common">Brown bryozoan</name>
    <name type="synonym">Sertularia neritina</name>
    <dbReference type="NCBI Taxonomy" id="10212"/>
    <lineage>
        <taxon>Eukaryota</taxon>
        <taxon>Metazoa</taxon>
        <taxon>Spiralia</taxon>
        <taxon>Lophotrochozoa</taxon>
        <taxon>Bryozoa</taxon>
        <taxon>Gymnolaemata</taxon>
        <taxon>Cheilostomatida</taxon>
        <taxon>Flustrina</taxon>
        <taxon>Buguloidea</taxon>
        <taxon>Bugulidae</taxon>
        <taxon>Bugula</taxon>
    </lineage>
</organism>
<dbReference type="InterPro" id="IPR005172">
    <property type="entry name" value="CRC"/>
</dbReference>
<dbReference type="OrthoDB" id="6283463at2759"/>
<keyword evidence="3" id="KW-0539">Nucleus</keyword>
<dbReference type="Proteomes" id="UP000593567">
    <property type="component" value="Unassembled WGS sequence"/>
</dbReference>
<dbReference type="PANTHER" id="PTHR12446">
    <property type="entry name" value="TESMIN/TSO1-RELATED"/>
    <property type="match status" value="1"/>
</dbReference>
<comment type="similarity">
    <text evidence="2">Belongs to the lin-54 family.</text>
</comment>
<feature type="region of interest" description="Disordered" evidence="4">
    <location>
        <begin position="235"/>
        <end position="257"/>
    </location>
</feature>
<gene>
    <name evidence="6" type="ORF">EB796_022811</name>
</gene>
<comment type="caution">
    <text evidence="6">The sequence shown here is derived from an EMBL/GenBank/DDBJ whole genome shotgun (WGS) entry which is preliminary data.</text>
</comment>
<proteinExistence type="inferred from homology"/>
<dbReference type="SMART" id="SM01114">
    <property type="entry name" value="CXC"/>
    <property type="match status" value="2"/>
</dbReference>
<evidence type="ECO:0000256" key="3">
    <source>
        <dbReference type="ARBA" id="ARBA00023242"/>
    </source>
</evidence>
<evidence type="ECO:0000259" key="5">
    <source>
        <dbReference type="PROSITE" id="PS51634"/>
    </source>
</evidence>